<dbReference type="Proteomes" id="UP000037460">
    <property type="component" value="Unassembled WGS sequence"/>
</dbReference>
<dbReference type="EMBL" id="JWZX01001444">
    <property type="protein sequence ID" value="KOO33718.1"/>
    <property type="molecule type" value="Genomic_DNA"/>
</dbReference>
<comment type="caution">
    <text evidence="1">The sequence shown here is derived from an EMBL/GenBank/DDBJ whole genome shotgun (WGS) entry which is preliminary data.</text>
</comment>
<name>A0A0M0K5Q6_9EUKA</name>
<reference evidence="2" key="1">
    <citation type="journal article" date="2015" name="PLoS Genet.">
        <title>Genome Sequence and Transcriptome Analyses of Chrysochromulina tobin: Metabolic Tools for Enhanced Algal Fitness in the Prominent Order Prymnesiales (Haptophyceae).</title>
        <authorList>
            <person name="Hovde B.T."/>
            <person name="Deodato C.R."/>
            <person name="Hunsperger H.M."/>
            <person name="Ryken S.A."/>
            <person name="Yost W."/>
            <person name="Jha R.K."/>
            <person name="Patterson J."/>
            <person name="Monnat R.J. Jr."/>
            <person name="Barlow S.B."/>
            <person name="Starkenburg S.R."/>
            <person name="Cattolico R.A."/>
        </authorList>
    </citation>
    <scope>NUCLEOTIDE SEQUENCE</scope>
    <source>
        <strain evidence="2">CCMP291</strain>
    </source>
</reference>
<keyword evidence="2" id="KW-1185">Reference proteome</keyword>
<organism evidence="1 2">
    <name type="scientific">Chrysochromulina tobinii</name>
    <dbReference type="NCBI Taxonomy" id="1460289"/>
    <lineage>
        <taxon>Eukaryota</taxon>
        <taxon>Haptista</taxon>
        <taxon>Haptophyta</taxon>
        <taxon>Prymnesiophyceae</taxon>
        <taxon>Prymnesiales</taxon>
        <taxon>Chrysochromulinaceae</taxon>
        <taxon>Chrysochromulina</taxon>
    </lineage>
</organism>
<protein>
    <submittedName>
        <fullName evidence="1">Uncharacterized protein</fullName>
    </submittedName>
</protein>
<accession>A0A0M0K5Q6</accession>
<gene>
    <name evidence="1" type="ORF">Ctob_013033</name>
</gene>
<evidence type="ECO:0000313" key="1">
    <source>
        <dbReference type="EMBL" id="KOO33718.1"/>
    </source>
</evidence>
<sequence>MLNGTFCTADTKALAKRERDPICDVCGHNHVQGVKCDICGHVGKYIVPGGPNRPNRGAIPPVPPGPLHAPNLTPPTIEGLSVQNFQQALQTFFELIVHPQVTAQLPVELRNLDQLKVLLDTLPDYHSEDEQPSYVLAIPCRPIVIGLSVVFPLMPCLSTVNWSRLGAPG</sequence>
<dbReference type="OrthoDB" id="10251130at2759"/>
<proteinExistence type="predicted"/>
<evidence type="ECO:0000313" key="2">
    <source>
        <dbReference type="Proteomes" id="UP000037460"/>
    </source>
</evidence>
<dbReference type="AlphaFoldDB" id="A0A0M0K5Q6"/>